<evidence type="ECO:0000259" key="1">
    <source>
        <dbReference type="Pfam" id="PF12172"/>
    </source>
</evidence>
<dbReference type="Proteomes" id="UP000823842">
    <property type="component" value="Unassembled WGS sequence"/>
</dbReference>
<comment type="caution">
    <text evidence="2">The sequence shown here is derived from an EMBL/GenBank/DDBJ whole genome shotgun (WGS) entry which is preliminary data.</text>
</comment>
<name>A0A9D2RXT9_9FIRM</name>
<dbReference type="InterPro" id="IPR022002">
    <property type="entry name" value="ChsH2_Znr"/>
</dbReference>
<evidence type="ECO:0000313" key="3">
    <source>
        <dbReference type="Proteomes" id="UP000823842"/>
    </source>
</evidence>
<dbReference type="InterPro" id="IPR052513">
    <property type="entry name" value="Thioester_dehydratase-like"/>
</dbReference>
<reference evidence="2" key="1">
    <citation type="journal article" date="2021" name="PeerJ">
        <title>Extensive microbial diversity within the chicken gut microbiome revealed by metagenomics and culture.</title>
        <authorList>
            <person name="Gilroy R."/>
            <person name="Ravi A."/>
            <person name="Getino M."/>
            <person name="Pursley I."/>
            <person name="Horton D.L."/>
            <person name="Alikhan N.F."/>
            <person name="Baker D."/>
            <person name="Gharbi K."/>
            <person name="Hall N."/>
            <person name="Watson M."/>
            <person name="Adriaenssens E.M."/>
            <person name="Foster-Nyarko E."/>
            <person name="Jarju S."/>
            <person name="Secka A."/>
            <person name="Antonio M."/>
            <person name="Oren A."/>
            <person name="Chaudhuri R.R."/>
            <person name="La Ragione R."/>
            <person name="Hildebrand F."/>
            <person name="Pallen M.J."/>
        </authorList>
    </citation>
    <scope>NUCLEOTIDE SEQUENCE</scope>
    <source>
        <strain evidence="2">ChiSjej1B19-5720</strain>
    </source>
</reference>
<dbReference type="PANTHER" id="PTHR34075">
    <property type="entry name" value="BLR3430 PROTEIN"/>
    <property type="match status" value="1"/>
</dbReference>
<reference evidence="2" key="2">
    <citation type="submission" date="2021-04" db="EMBL/GenBank/DDBJ databases">
        <authorList>
            <person name="Gilroy R."/>
        </authorList>
    </citation>
    <scope>NUCLEOTIDE SEQUENCE</scope>
    <source>
        <strain evidence="2">ChiSjej1B19-5720</strain>
    </source>
</reference>
<protein>
    <recommendedName>
        <fullName evidence="1">ChsH2 rubredoxin-like zinc ribbon domain-containing protein</fullName>
    </recommendedName>
</protein>
<dbReference type="InterPro" id="IPR012340">
    <property type="entry name" value="NA-bd_OB-fold"/>
</dbReference>
<evidence type="ECO:0000313" key="2">
    <source>
        <dbReference type="EMBL" id="HJB30076.1"/>
    </source>
</evidence>
<gene>
    <name evidence="2" type="ORF">IAA06_14980</name>
</gene>
<dbReference type="SUPFAM" id="SSF50249">
    <property type="entry name" value="Nucleic acid-binding proteins"/>
    <property type="match status" value="1"/>
</dbReference>
<dbReference type="AlphaFoldDB" id="A0A9D2RXT9"/>
<feature type="domain" description="ChsH2 rubredoxin-like zinc ribbon" evidence="1">
    <location>
        <begin position="15"/>
        <end position="48"/>
    </location>
</feature>
<dbReference type="EMBL" id="DWYZ01000286">
    <property type="protein sequence ID" value="HJB30076.1"/>
    <property type="molecule type" value="Genomic_DNA"/>
</dbReference>
<accession>A0A9D2RXT9</accession>
<dbReference type="Gene3D" id="6.10.30.10">
    <property type="match status" value="1"/>
</dbReference>
<proteinExistence type="predicted"/>
<dbReference type="Pfam" id="PF12172">
    <property type="entry name" value="zf-ChsH2"/>
    <property type="match status" value="1"/>
</dbReference>
<organism evidence="2 3">
    <name type="scientific">Candidatus Blautia faecavium</name>
    <dbReference type="NCBI Taxonomy" id="2838487"/>
    <lineage>
        <taxon>Bacteria</taxon>
        <taxon>Bacillati</taxon>
        <taxon>Bacillota</taxon>
        <taxon>Clostridia</taxon>
        <taxon>Lachnospirales</taxon>
        <taxon>Lachnospiraceae</taxon>
        <taxon>Blautia</taxon>
    </lineage>
</organism>
<sequence length="138" mass="15647">MSIKLEKVVQTFYEKLEEGKIMGRKCPCCGNVEFPPVYACNKCGSLETEWYEISGKAKMHSIVMPAALSSKPEYKNLGKYAYGEVELEEGTRLNAVVRGINKKKRKELQDKLPVSCHASIFQREGGYKTVVFDLDEEE</sequence>
<dbReference type="PANTHER" id="PTHR34075:SF5">
    <property type="entry name" value="BLR3430 PROTEIN"/>
    <property type="match status" value="1"/>
</dbReference>